<dbReference type="Proteomes" id="UP000515498">
    <property type="component" value="Chromosome"/>
</dbReference>
<evidence type="ECO:0000313" key="14">
    <source>
        <dbReference type="Proteomes" id="UP000515498"/>
    </source>
</evidence>
<evidence type="ECO:0000256" key="9">
    <source>
        <dbReference type="ARBA" id="ARBA00049252"/>
    </source>
</evidence>
<dbReference type="NCBIfam" id="NF004064">
    <property type="entry name" value="PRK05578.1"/>
    <property type="match status" value="1"/>
</dbReference>
<evidence type="ECO:0000256" key="1">
    <source>
        <dbReference type="ARBA" id="ARBA00001947"/>
    </source>
</evidence>
<evidence type="ECO:0000256" key="3">
    <source>
        <dbReference type="ARBA" id="ARBA00012783"/>
    </source>
</evidence>
<comment type="cofactor">
    <cofactor evidence="1">
        <name>Zn(2+)</name>
        <dbReference type="ChEBI" id="CHEBI:29105"/>
    </cofactor>
</comment>
<dbReference type="InterPro" id="IPR050202">
    <property type="entry name" value="Cyt/Deoxycyt_deaminase"/>
</dbReference>
<dbReference type="SUPFAM" id="SSF53927">
    <property type="entry name" value="Cytidine deaminase-like"/>
    <property type="match status" value="1"/>
</dbReference>
<feature type="domain" description="CMP/dCMP-type deaminase" evidence="12">
    <location>
        <begin position="3"/>
        <end position="125"/>
    </location>
</feature>
<proteinExistence type="inferred from homology"/>
<evidence type="ECO:0000256" key="10">
    <source>
        <dbReference type="ARBA" id="ARBA00049558"/>
    </source>
</evidence>
<evidence type="ECO:0000256" key="4">
    <source>
        <dbReference type="ARBA" id="ARBA00018266"/>
    </source>
</evidence>
<comment type="catalytic activity">
    <reaction evidence="10">
        <text>cytidine + H2O + H(+) = uridine + NH4(+)</text>
        <dbReference type="Rhea" id="RHEA:16069"/>
        <dbReference type="ChEBI" id="CHEBI:15377"/>
        <dbReference type="ChEBI" id="CHEBI:15378"/>
        <dbReference type="ChEBI" id="CHEBI:16704"/>
        <dbReference type="ChEBI" id="CHEBI:17562"/>
        <dbReference type="ChEBI" id="CHEBI:28938"/>
        <dbReference type="EC" id="3.5.4.5"/>
    </reaction>
</comment>
<dbReference type="InterPro" id="IPR002125">
    <property type="entry name" value="CMP_dCMP_dom"/>
</dbReference>
<dbReference type="FunFam" id="3.40.140.10:FF:000008">
    <property type="entry name" value="Cytidine deaminase"/>
    <property type="match status" value="1"/>
</dbReference>
<dbReference type="EMBL" id="CP059894">
    <property type="protein sequence ID" value="QNJ96059.1"/>
    <property type="molecule type" value="Genomic_DNA"/>
</dbReference>
<dbReference type="GO" id="GO:0072527">
    <property type="term" value="P:pyrimidine-containing compound metabolic process"/>
    <property type="evidence" value="ECO:0007669"/>
    <property type="project" value="UniProtKB-ARBA"/>
</dbReference>
<reference evidence="13 14" key="1">
    <citation type="submission" date="2020-07" db="EMBL/GenBank/DDBJ databases">
        <title>Draft genome sequence of four isobutane-metabolizing strains capable of cometabolically degrading diverse ether contaminants.</title>
        <authorList>
            <person name="Chen W."/>
            <person name="Faulkner N."/>
            <person name="Smith C."/>
            <person name="Hyman M."/>
        </authorList>
    </citation>
    <scope>NUCLEOTIDE SEQUENCE [LARGE SCALE GENOMIC DNA]</scope>
    <source>
        <strain evidence="13 14">2A</strain>
    </source>
</reference>
<dbReference type="KEGG" id="mflu:HZU40_12225"/>
<organism evidence="13 14">
    <name type="scientific">Mycolicibacterium fluoranthenivorans</name>
    <dbReference type="NCBI Taxonomy" id="258505"/>
    <lineage>
        <taxon>Bacteria</taxon>
        <taxon>Bacillati</taxon>
        <taxon>Actinomycetota</taxon>
        <taxon>Actinomycetes</taxon>
        <taxon>Mycobacteriales</taxon>
        <taxon>Mycobacteriaceae</taxon>
        <taxon>Mycolicibacterium</taxon>
    </lineage>
</organism>
<comment type="function">
    <text evidence="11">Recycles cytidine and 2-deoxycytidine for uridine and 2-deoxyuridine synthesis, respectively. Catalyzes the hydrolytic deamination of cytidine and 2-deoxycytidine to form, respectively, uridine and 2-deoxyuridine.</text>
</comment>
<evidence type="ECO:0000256" key="2">
    <source>
        <dbReference type="ARBA" id="ARBA00006576"/>
    </source>
</evidence>
<dbReference type="PROSITE" id="PS51747">
    <property type="entry name" value="CYT_DCMP_DEAMINASES_2"/>
    <property type="match status" value="1"/>
</dbReference>
<accession>A0A7G8PNZ3</accession>
<dbReference type="InterPro" id="IPR016193">
    <property type="entry name" value="Cytidine_deaminase-like"/>
</dbReference>
<evidence type="ECO:0000256" key="6">
    <source>
        <dbReference type="ARBA" id="ARBA00022801"/>
    </source>
</evidence>
<comment type="similarity">
    <text evidence="2">Belongs to the cytidine and deoxycytidylate deaminase family.</text>
</comment>
<dbReference type="CDD" id="cd01283">
    <property type="entry name" value="cytidine_deaminase"/>
    <property type="match status" value="1"/>
</dbReference>
<sequence>MRIDWKLLRDNAIEASKAAYAPYSGFPVGAAALVDDGRVIRGCNVENVSYGLGLCAECAVVCVLFSGGGGRLVALSCVAADGDPLMPCGRCRQVLFEHGGPDLLIDHPEGPRRLAELLPDAFGPADLERHV</sequence>
<evidence type="ECO:0000256" key="8">
    <source>
        <dbReference type="ARBA" id="ARBA00032005"/>
    </source>
</evidence>
<dbReference type="PANTHER" id="PTHR11644:SF2">
    <property type="entry name" value="CYTIDINE DEAMINASE"/>
    <property type="match status" value="1"/>
</dbReference>
<dbReference type="Gene3D" id="3.40.140.10">
    <property type="entry name" value="Cytidine Deaminase, domain 2"/>
    <property type="match status" value="1"/>
</dbReference>
<evidence type="ECO:0000259" key="12">
    <source>
        <dbReference type="PROSITE" id="PS51747"/>
    </source>
</evidence>
<gene>
    <name evidence="13" type="ORF">HZU40_12225</name>
</gene>
<dbReference type="EC" id="3.5.4.5" evidence="3"/>
<keyword evidence="5" id="KW-0479">Metal-binding</keyword>
<evidence type="ECO:0000256" key="11">
    <source>
        <dbReference type="ARBA" id="ARBA00056327"/>
    </source>
</evidence>
<dbReference type="GO" id="GO:0008270">
    <property type="term" value="F:zinc ion binding"/>
    <property type="evidence" value="ECO:0007669"/>
    <property type="project" value="TreeGrafter"/>
</dbReference>
<dbReference type="GO" id="GO:0005829">
    <property type="term" value="C:cytosol"/>
    <property type="evidence" value="ECO:0007669"/>
    <property type="project" value="TreeGrafter"/>
</dbReference>
<dbReference type="Pfam" id="PF00383">
    <property type="entry name" value="dCMP_cyt_deam_1"/>
    <property type="match status" value="1"/>
</dbReference>
<dbReference type="AlphaFoldDB" id="A0A7G8PNZ3"/>
<name>A0A7G8PNZ3_9MYCO</name>
<evidence type="ECO:0000313" key="13">
    <source>
        <dbReference type="EMBL" id="QNJ96059.1"/>
    </source>
</evidence>
<keyword evidence="6 13" id="KW-0378">Hydrolase</keyword>
<evidence type="ECO:0000256" key="5">
    <source>
        <dbReference type="ARBA" id="ARBA00022723"/>
    </source>
</evidence>
<evidence type="ECO:0000256" key="7">
    <source>
        <dbReference type="ARBA" id="ARBA00022833"/>
    </source>
</evidence>
<dbReference type="GO" id="GO:0055086">
    <property type="term" value="P:nucleobase-containing small molecule metabolic process"/>
    <property type="evidence" value="ECO:0007669"/>
    <property type="project" value="UniProtKB-ARBA"/>
</dbReference>
<keyword evidence="7" id="KW-0862">Zinc</keyword>
<protein>
    <recommendedName>
        <fullName evidence="4">Cytidine deaminase</fullName>
        <ecNumber evidence="3">3.5.4.5</ecNumber>
    </recommendedName>
    <alternativeName>
        <fullName evidence="8">Cytidine aminohydrolase</fullName>
    </alternativeName>
</protein>
<comment type="catalytic activity">
    <reaction evidence="9">
        <text>2'-deoxycytidine + H2O + H(+) = 2'-deoxyuridine + NH4(+)</text>
        <dbReference type="Rhea" id="RHEA:13433"/>
        <dbReference type="ChEBI" id="CHEBI:15377"/>
        <dbReference type="ChEBI" id="CHEBI:15378"/>
        <dbReference type="ChEBI" id="CHEBI:15698"/>
        <dbReference type="ChEBI" id="CHEBI:16450"/>
        <dbReference type="ChEBI" id="CHEBI:28938"/>
        <dbReference type="EC" id="3.5.4.5"/>
    </reaction>
</comment>
<dbReference type="PANTHER" id="PTHR11644">
    <property type="entry name" value="CYTIDINE DEAMINASE"/>
    <property type="match status" value="1"/>
</dbReference>
<dbReference type="GO" id="GO:0004126">
    <property type="term" value="F:cytidine deaminase activity"/>
    <property type="evidence" value="ECO:0007669"/>
    <property type="project" value="UniProtKB-EC"/>
</dbReference>